<evidence type="ECO:0000313" key="4">
    <source>
        <dbReference type="Proteomes" id="UP000001514"/>
    </source>
</evidence>
<evidence type="ECO:0000256" key="1">
    <source>
        <dbReference type="SAM" id="MobiDB-lite"/>
    </source>
</evidence>
<dbReference type="InterPro" id="IPR000008">
    <property type="entry name" value="C2_dom"/>
</dbReference>
<dbReference type="AlphaFoldDB" id="D8R8T6"/>
<dbReference type="PROSITE" id="PS50004">
    <property type="entry name" value="C2"/>
    <property type="match status" value="1"/>
</dbReference>
<dbReference type="Pfam" id="PF00168">
    <property type="entry name" value="C2"/>
    <property type="match status" value="1"/>
</dbReference>
<feature type="compositionally biased region" description="Polar residues" evidence="1">
    <location>
        <begin position="319"/>
        <end position="334"/>
    </location>
</feature>
<dbReference type="Gramene" id="EFJ31756">
    <property type="protein sequence ID" value="EFJ31756"/>
    <property type="gene ID" value="SELMODRAFT_227734"/>
</dbReference>
<dbReference type="eggNOG" id="ENOG502R3V8">
    <property type="taxonomic scope" value="Eukaryota"/>
</dbReference>
<accession>D8R8T6</accession>
<dbReference type="PANTHER" id="PTHR31208:SF2">
    <property type="entry name" value="DOMAIN-CONTAINING PROTEIN, PUTATIVE, EXPRESSED-RELATED"/>
    <property type="match status" value="1"/>
</dbReference>
<sequence>MASSEFPNGFAPFTAEHPPVRGQAAANGAPASAAGGILEVEVHQARNLHNICIYAKQDVYAKLSLNDAAGGSGPTAFYTEVVDKGGKDPVFNQKFCTSLVQSDRALRCEVWMASKMRDYLQDQLLGAVTIPLSTLVGKDKEFNEFELSSTELFHSPAGSITMSLKFEEITKLGDKASPEESNDCEVTVCNSTTSNLSASSLDGIDSKVVAFADLADAREDEELVSDFIQRKQNVEAAAKDDGIYTGPPFLKLDCSAVRKSLAAEEARSEDEVPELDDEQSVVEQGTDKLFSAPAACGGEKENISKPGLKQLDVPASPSLLESSVSNGVTPTPSSKPKEDLSISKADEEKHGRAAELGGGGQGGVMRDEEAAKFGFVSKPVIQPEPRIMQQEIMDMYTRSMQQFSDALAKMQLPVDENGLIKLDEAASSETTNSKDTKNTNDNNNSSSGSERSGESSGGGKRNLTSSNTPRVFYGSRAFF</sequence>
<dbReference type="EMBL" id="GL377573">
    <property type="protein sequence ID" value="EFJ31756.1"/>
    <property type="molecule type" value="Genomic_DNA"/>
</dbReference>
<dbReference type="SMART" id="SM00239">
    <property type="entry name" value="C2"/>
    <property type="match status" value="1"/>
</dbReference>
<dbReference type="SUPFAM" id="SSF49562">
    <property type="entry name" value="C2 domain (Calcium/lipid-binding domain, CaLB)"/>
    <property type="match status" value="1"/>
</dbReference>
<feature type="domain" description="C2" evidence="2">
    <location>
        <begin position="18"/>
        <end position="145"/>
    </location>
</feature>
<protein>
    <recommendedName>
        <fullName evidence="2">C2 domain-containing protein</fullName>
    </recommendedName>
</protein>
<feature type="compositionally biased region" description="Basic and acidic residues" evidence="1">
    <location>
        <begin position="335"/>
        <end position="353"/>
    </location>
</feature>
<evidence type="ECO:0000259" key="2">
    <source>
        <dbReference type="PROSITE" id="PS50004"/>
    </source>
</evidence>
<dbReference type="KEGG" id="smo:SELMODRAFT_227734"/>
<feature type="compositionally biased region" description="Low complexity" evidence="1">
    <location>
        <begin position="439"/>
        <end position="450"/>
    </location>
</feature>
<dbReference type="OMA" id="FAKVEFP"/>
<dbReference type="Gene3D" id="2.60.40.150">
    <property type="entry name" value="C2 domain"/>
    <property type="match status" value="1"/>
</dbReference>
<dbReference type="Proteomes" id="UP000001514">
    <property type="component" value="Unassembled WGS sequence"/>
</dbReference>
<reference evidence="3 4" key="1">
    <citation type="journal article" date="2011" name="Science">
        <title>The Selaginella genome identifies genetic changes associated with the evolution of vascular plants.</title>
        <authorList>
            <person name="Banks J.A."/>
            <person name="Nishiyama T."/>
            <person name="Hasebe M."/>
            <person name="Bowman J.L."/>
            <person name="Gribskov M."/>
            <person name="dePamphilis C."/>
            <person name="Albert V.A."/>
            <person name="Aono N."/>
            <person name="Aoyama T."/>
            <person name="Ambrose B.A."/>
            <person name="Ashton N.W."/>
            <person name="Axtell M.J."/>
            <person name="Barker E."/>
            <person name="Barker M.S."/>
            <person name="Bennetzen J.L."/>
            <person name="Bonawitz N.D."/>
            <person name="Chapple C."/>
            <person name="Cheng C."/>
            <person name="Correa L.G."/>
            <person name="Dacre M."/>
            <person name="DeBarry J."/>
            <person name="Dreyer I."/>
            <person name="Elias M."/>
            <person name="Engstrom E.M."/>
            <person name="Estelle M."/>
            <person name="Feng L."/>
            <person name="Finet C."/>
            <person name="Floyd S.K."/>
            <person name="Frommer W.B."/>
            <person name="Fujita T."/>
            <person name="Gramzow L."/>
            <person name="Gutensohn M."/>
            <person name="Harholt J."/>
            <person name="Hattori M."/>
            <person name="Heyl A."/>
            <person name="Hirai T."/>
            <person name="Hiwatashi Y."/>
            <person name="Ishikawa M."/>
            <person name="Iwata M."/>
            <person name="Karol K.G."/>
            <person name="Koehler B."/>
            <person name="Kolukisaoglu U."/>
            <person name="Kubo M."/>
            <person name="Kurata T."/>
            <person name="Lalonde S."/>
            <person name="Li K."/>
            <person name="Li Y."/>
            <person name="Litt A."/>
            <person name="Lyons E."/>
            <person name="Manning G."/>
            <person name="Maruyama T."/>
            <person name="Michael T.P."/>
            <person name="Mikami K."/>
            <person name="Miyazaki S."/>
            <person name="Morinaga S."/>
            <person name="Murata T."/>
            <person name="Mueller-Roeber B."/>
            <person name="Nelson D.R."/>
            <person name="Obara M."/>
            <person name="Oguri Y."/>
            <person name="Olmstead R.G."/>
            <person name="Onodera N."/>
            <person name="Petersen B.L."/>
            <person name="Pils B."/>
            <person name="Prigge M."/>
            <person name="Rensing S.A."/>
            <person name="Riano-Pachon D.M."/>
            <person name="Roberts A.W."/>
            <person name="Sato Y."/>
            <person name="Scheller H.V."/>
            <person name="Schulz B."/>
            <person name="Schulz C."/>
            <person name="Shakirov E.V."/>
            <person name="Shibagaki N."/>
            <person name="Shinohara N."/>
            <person name="Shippen D.E."/>
            <person name="Soerensen I."/>
            <person name="Sotooka R."/>
            <person name="Sugimoto N."/>
            <person name="Sugita M."/>
            <person name="Sumikawa N."/>
            <person name="Tanurdzic M."/>
            <person name="Theissen G."/>
            <person name="Ulvskov P."/>
            <person name="Wakazuki S."/>
            <person name="Weng J.K."/>
            <person name="Willats W.W."/>
            <person name="Wipf D."/>
            <person name="Wolf P.G."/>
            <person name="Yang L."/>
            <person name="Zimmer A.D."/>
            <person name="Zhu Q."/>
            <person name="Mitros T."/>
            <person name="Hellsten U."/>
            <person name="Loque D."/>
            <person name="Otillar R."/>
            <person name="Salamov A."/>
            <person name="Schmutz J."/>
            <person name="Shapiro H."/>
            <person name="Lindquist E."/>
            <person name="Lucas S."/>
            <person name="Rokhsar D."/>
            <person name="Grigoriev I.V."/>
        </authorList>
    </citation>
    <scope>NUCLEOTIDE SEQUENCE [LARGE SCALE GENOMIC DNA]</scope>
</reference>
<name>D8R8T6_SELML</name>
<dbReference type="PANTHER" id="PTHR31208">
    <property type="entry name" value="EXPRESSED PROTEIN"/>
    <property type="match status" value="1"/>
</dbReference>
<dbReference type="CDD" id="cd00030">
    <property type="entry name" value="C2"/>
    <property type="match status" value="1"/>
</dbReference>
<dbReference type="OrthoDB" id="270970at2759"/>
<proteinExistence type="predicted"/>
<dbReference type="HOGENOM" id="CLU_027695_0_0_1"/>
<evidence type="ECO:0000313" key="3">
    <source>
        <dbReference type="EMBL" id="EFJ31756.1"/>
    </source>
</evidence>
<organism evidence="4">
    <name type="scientific">Selaginella moellendorffii</name>
    <name type="common">Spikemoss</name>
    <dbReference type="NCBI Taxonomy" id="88036"/>
    <lineage>
        <taxon>Eukaryota</taxon>
        <taxon>Viridiplantae</taxon>
        <taxon>Streptophyta</taxon>
        <taxon>Embryophyta</taxon>
        <taxon>Tracheophyta</taxon>
        <taxon>Lycopodiopsida</taxon>
        <taxon>Selaginellales</taxon>
        <taxon>Selaginellaceae</taxon>
        <taxon>Selaginella</taxon>
    </lineage>
</organism>
<keyword evidence="4" id="KW-1185">Reference proteome</keyword>
<feature type="region of interest" description="Disordered" evidence="1">
    <location>
        <begin position="292"/>
        <end position="365"/>
    </location>
</feature>
<dbReference type="InParanoid" id="D8R8T6"/>
<gene>
    <name evidence="3" type="ORF">SELMODRAFT_227734</name>
</gene>
<dbReference type="InterPro" id="IPR035892">
    <property type="entry name" value="C2_domain_sf"/>
</dbReference>
<feature type="region of interest" description="Disordered" evidence="1">
    <location>
        <begin position="420"/>
        <end position="479"/>
    </location>
</feature>